<evidence type="ECO:0000313" key="2">
    <source>
        <dbReference type="EMBL" id="OSX75843.1"/>
    </source>
</evidence>
<name>A0A1X6P5C1_PORUM</name>
<dbReference type="Proteomes" id="UP000218209">
    <property type="component" value="Unassembled WGS sequence"/>
</dbReference>
<dbReference type="EMBL" id="KV918888">
    <property type="protein sequence ID" value="OSX75843.1"/>
    <property type="molecule type" value="Genomic_DNA"/>
</dbReference>
<accession>A0A1X6P5C1</accession>
<organism evidence="2 3">
    <name type="scientific">Porphyra umbilicalis</name>
    <name type="common">Purple laver</name>
    <name type="synonym">Red alga</name>
    <dbReference type="NCBI Taxonomy" id="2786"/>
    <lineage>
        <taxon>Eukaryota</taxon>
        <taxon>Rhodophyta</taxon>
        <taxon>Bangiophyceae</taxon>
        <taxon>Bangiales</taxon>
        <taxon>Bangiaceae</taxon>
        <taxon>Porphyra</taxon>
    </lineage>
</organism>
<gene>
    <name evidence="2" type="ORF">BU14_0218s0009</name>
</gene>
<evidence type="ECO:0000313" key="3">
    <source>
        <dbReference type="Proteomes" id="UP000218209"/>
    </source>
</evidence>
<reference evidence="2 3" key="1">
    <citation type="submission" date="2017-03" db="EMBL/GenBank/DDBJ databases">
        <title>WGS assembly of Porphyra umbilicalis.</title>
        <authorList>
            <person name="Brawley S.H."/>
            <person name="Blouin N.A."/>
            <person name="Ficko-Blean E."/>
            <person name="Wheeler G.L."/>
            <person name="Lohr M."/>
            <person name="Goodson H.V."/>
            <person name="Jenkins J.W."/>
            <person name="Blaby-Haas C.E."/>
            <person name="Helliwell K.E."/>
            <person name="Chan C."/>
            <person name="Marriage T."/>
            <person name="Bhattacharya D."/>
            <person name="Klein A.S."/>
            <person name="Badis Y."/>
            <person name="Brodie J."/>
            <person name="Cao Y."/>
            <person name="Collen J."/>
            <person name="Dittami S.M."/>
            <person name="Gachon C.M."/>
            <person name="Green B.R."/>
            <person name="Karpowicz S."/>
            <person name="Kim J.W."/>
            <person name="Kudahl U."/>
            <person name="Lin S."/>
            <person name="Michel G."/>
            <person name="Mittag M."/>
            <person name="Olson B.J."/>
            <person name="Pangilinan J."/>
            <person name="Peng Y."/>
            <person name="Qiu H."/>
            <person name="Shu S."/>
            <person name="Singer J.T."/>
            <person name="Smith A.G."/>
            <person name="Sprecher B.N."/>
            <person name="Wagner V."/>
            <person name="Wang W."/>
            <person name="Wang Z.-Y."/>
            <person name="Yan J."/>
            <person name="Yarish C."/>
            <person name="Zoeuner-Riek S."/>
            <person name="Zhuang Y."/>
            <person name="Zou Y."/>
            <person name="Lindquist E.A."/>
            <person name="Grimwood J."/>
            <person name="Barry K."/>
            <person name="Rokhsar D.S."/>
            <person name="Schmutz J."/>
            <person name="Stiller J.W."/>
            <person name="Grossman A.R."/>
            <person name="Prochnik S.E."/>
        </authorList>
    </citation>
    <scope>NUCLEOTIDE SEQUENCE [LARGE SCALE GENOMIC DNA]</scope>
    <source>
        <strain evidence="2">4086291</strain>
    </source>
</reference>
<protein>
    <submittedName>
        <fullName evidence="2">Uncharacterized protein</fullName>
    </submittedName>
</protein>
<keyword evidence="3" id="KW-1185">Reference proteome</keyword>
<dbReference type="AlphaFoldDB" id="A0A1X6P5C1"/>
<sequence length="129" mass="13388">MVRGTVVRFVVGATGGYYVTGIATASGVRAQAAELVDRLSTGPTSAGPSANTSTDADGTTTKQRFELVPPPPSGVTAEEAFRRKVLTNVNTTIDAVAVRVMTLPATLKLMTRDAASLLPGEGNKRTPNQ</sequence>
<evidence type="ECO:0000256" key="1">
    <source>
        <dbReference type="SAM" id="MobiDB-lite"/>
    </source>
</evidence>
<feature type="region of interest" description="Disordered" evidence="1">
    <location>
        <begin position="39"/>
        <end position="75"/>
    </location>
</feature>
<proteinExistence type="predicted"/>
<feature type="compositionally biased region" description="Polar residues" evidence="1">
    <location>
        <begin position="41"/>
        <end position="62"/>
    </location>
</feature>